<comment type="caution">
    <text evidence="2">The sequence shown here is derived from an EMBL/GenBank/DDBJ whole genome shotgun (WGS) entry which is preliminary data.</text>
</comment>
<keyword evidence="3" id="KW-1185">Reference proteome</keyword>
<proteinExistence type="predicted"/>
<feature type="transmembrane region" description="Helical" evidence="1">
    <location>
        <begin position="128"/>
        <end position="146"/>
    </location>
</feature>
<dbReference type="Proteomes" id="UP001201163">
    <property type="component" value="Unassembled WGS sequence"/>
</dbReference>
<sequence>MARRPYSTGAVLRPHHLVVEIITYGPVLSGPGVRATCATTRHRLGLVGGMYPYIDLVLITFGCCYGMSPHVVTNPLLSPVLGPLSSETLTEGVQTTAPIPRALTIPQSPPESVLSRPSVFPSGTSSQVAMDILLSIICTFLPYLVFHGHIRDFENTCHFTSAGPPAAPDVVCNS</sequence>
<gene>
    <name evidence="2" type="ORF">EDB92DRAFT_1070186</name>
</gene>
<evidence type="ECO:0000313" key="2">
    <source>
        <dbReference type="EMBL" id="KAH8988063.1"/>
    </source>
</evidence>
<keyword evidence="1" id="KW-0812">Transmembrane</keyword>
<organism evidence="2 3">
    <name type="scientific">Lactarius akahatsu</name>
    <dbReference type="NCBI Taxonomy" id="416441"/>
    <lineage>
        <taxon>Eukaryota</taxon>
        <taxon>Fungi</taxon>
        <taxon>Dikarya</taxon>
        <taxon>Basidiomycota</taxon>
        <taxon>Agaricomycotina</taxon>
        <taxon>Agaricomycetes</taxon>
        <taxon>Russulales</taxon>
        <taxon>Russulaceae</taxon>
        <taxon>Lactarius</taxon>
    </lineage>
</organism>
<accession>A0AAD4LHT7</accession>
<evidence type="ECO:0000313" key="3">
    <source>
        <dbReference type="Proteomes" id="UP001201163"/>
    </source>
</evidence>
<evidence type="ECO:0000256" key="1">
    <source>
        <dbReference type="SAM" id="Phobius"/>
    </source>
</evidence>
<keyword evidence="1" id="KW-0472">Membrane</keyword>
<name>A0AAD4LHT7_9AGAM</name>
<protein>
    <submittedName>
        <fullName evidence="2">Uncharacterized protein</fullName>
    </submittedName>
</protein>
<keyword evidence="1" id="KW-1133">Transmembrane helix</keyword>
<reference evidence="2" key="1">
    <citation type="submission" date="2022-01" db="EMBL/GenBank/DDBJ databases">
        <title>Comparative genomics reveals a dynamic genome evolution in the ectomycorrhizal milk-cap (Lactarius) mushrooms.</title>
        <authorList>
            <consortium name="DOE Joint Genome Institute"/>
            <person name="Lebreton A."/>
            <person name="Tang N."/>
            <person name="Kuo A."/>
            <person name="LaButti K."/>
            <person name="Drula E."/>
            <person name="Barry K."/>
            <person name="Clum A."/>
            <person name="Lipzen A."/>
            <person name="Mousain D."/>
            <person name="Ng V."/>
            <person name="Wang R."/>
            <person name="Wang X."/>
            <person name="Dai Y."/>
            <person name="Henrissat B."/>
            <person name="Grigoriev I.V."/>
            <person name="Guerin-Laguette A."/>
            <person name="Yu F."/>
            <person name="Martin F.M."/>
        </authorList>
    </citation>
    <scope>NUCLEOTIDE SEQUENCE</scope>
    <source>
        <strain evidence="2">QP</strain>
    </source>
</reference>
<dbReference type="EMBL" id="JAKELL010000044">
    <property type="protein sequence ID" value="KAH8988063.1"/>
    <property type="molecule type" value="Genomic_DNA"/>
</dbReference>
<dbReference type="AlphaFoldDB" id="A0AAD4LHT7"/>
<feature type="transmembrane region" description="Helical" evidence="1">
    <location>
        <begin position="50"/>
        <end position="68"/>
    </location>
</feature>